<reference evidence="1 2" key="1">
    <citation type="journal article" date="2019" name="Int. J. Syst. Evol. Microbiol.">
        <title>The Global Catalogue of Microorganisms (GCM) 10K type strain sequencing project: providing services to taxonomists for standard genome sequencing and annotation.</title>
        <authorList>
            <consortium name="The Broad Institute Genomics Platform"/>
            <consortium name="The Broad Institute Genome Sequencing Center for Infectious Disease"/>
            <person name="Wu L."/>
            <person name="Ma J."/>
        </authorList>
    </citation>
    <scope>NUCLEOTIDE SEQUENCE [LARGE SCALE GENOMIC DNA]</scope>
    <source>
        <strain evidence="1 2">JCM 12140</strain>
    </source>
</reference>
<gene>
    <name evidence="1" type="ORF">GCM10009627_15660</name>
</gene>
<evidence type="ECO:0000313" key="1">
    <source>
        <dbReference type="EMBL" id="GAA1493220.1"/>
    </source>
</evidence>
<evidence type="ECO:0000313" key="2">
    <source>
        <dbReference type="Proteomes" id="UP001501742"/>
    </source>
</evidence>
<dbReference type="Proteomes" id="UP001501742">
    <property type="component" value="Unassembled WGS sequence"/>
</dbReference>
<organism evidence="1 2">
    <name type="scientific">Curtobacterium herbarum</name>
    <dbReference type="NCBI Taxonomy" id="150122"/>
    <lineage>
        <taxon>Bacteria</taxon>
        <taxon>Bacillati</taxon>
        <taxon>Actinomycetota</taxon>
        <taxon>Actinomycetes</taxon>
        <taxon>Micrococcales</taxon>
        <taxon>Microbacteriaceae</taxon>
        <taxon>Curtobacterium</taxon>
    </lineage>
</organism>
<sequence length="119" mass="11737">MVAVTTPSAAVRTIVPDVLPSGEANVPVAMTPESAGDFSAASAVGVGVVCVRVGTCVGTCVADGDAVGCPAPGEAVETPHPVARNTIAAEAMPTAAVRVPLMVGYSQIGCRSGQWCGRS</sequence>
<comment type="caution">
    <text evidence="1">The sequence shown here is derived from an EMBL/GenBank/DDBJ whole genome shotgun (WGS) entry which is preliminary data.</text>
</comment>
<dbReference type="EMBL" id="BAAAJX010000005">
    <property type="protein sequence ID" value="GAA1493220.1"/>
    <property type="molecule type" value="Genomic_DNA"/>
</dbReference>
<protein>
    <submittedName>
        <fullName evidence="1">Uncharacterized protein</fullName>
    </submittedName>
</protein>
<name>A0ABN1ZC82_9MICO</name>
<keyword evidence="2" id="KW-1185">Reference proteome</keyword>
<proteinExistence type="predicted"/>
<accession>A0ABN1ZC82</accession>